<dbReference type="InterPro" id="IPR032675">
    <property type="entry name" value="LRR_dom_sf"/>
</dbReference>
<feature type="transmembrane region" description="Helical" evidence="9">
    <location>
        <begin position="443"/>
        <end position="464"/>
    </location>
</feature>
<dbReference type="SUPFAM" id="SSF52058">
    <property type="entry name" value="L domain-like"/>
    <property type="match status" value="1"/>
</dbReference>
<evidence type="ECO:0000256" key="2">
    <source>
        <dbReference type="ARBA" id="ARBA00022692"/>
    </source>
</evidence>
<dbReference type="PANTHER" id="PTHR46084">
    <property type="entry name" value="PROTEIN MALE DISCOVERER 2"/>
    <property type="match status" value="1"/>
</dbReference>
<dbReference type="EMBL" id="QGNW01000063">
    <property type="protein sequence ID" value="RVX03999.1"/>
    <property type="molecule type" value="Genomic_DNA"/>
</dbReference>
<dbReference type="FunFam" id="3.30.200.20:FF:000489">
    <property type="entry name" value="Inactive receptor-like serine/threonine-protein kinase"/>
    <property type="match status" value="1"/>
</dbReference>
<dbReference type="Gene3D" id="3.30.200.20">
    <property type="entry name" value="Phosphorylase Kinase, domain 1"/>
    <property type="match status" value="1"/>
</dbReference>
<evidence type="ECO:0000256" key="5">
    <source>
        <dbReference type="ARBA" id="ARBA00022989"/>
    </source>
</evidence>
<keyword evidence="1" id="KW-0433">Leucine-rich repeat</keyword>
<evidence type="ECO:0000256" key="3">
    <source>
        <dbReference type="ARBA" id="ARBA00022729"/>
    </source>
</evidence>
<evidence type="ECO:0000256" key="9">
    <source>
        <dbReference type="SAM" id="Phobius"/>
    </source>
</evidence>
<organism evidence="11 12">
    <name type="scientific">Vitis vinifera</name>
    <name type="common">Grape</name>
    <dbReference type="NCBI Taxonomy" id="29760"/>
    <lineage>
        <taxon>Eukaryota</taxon>
        <taxon>Viridiplantae</taxon>
        <taxon>Streptophyta</taxon>
        <taxon>Embryophyta</taxon>
        <taxon>Tracheophyta</taxon>
        <taxon>Spermatophyta</taxon>
        <taxon>Magnoliopsida</taxon>
        <taxon>eudicotyledons</taxon>
        <taxon>Gunneridae</taxon>
        <taxon>Pentapetalae</taxon>
        <taxon>rosids</taxon>
        <taxon>Vitales</taxon>
        <taxon>Vitaceae</taxon>
        <taxon>Viteae</taxon>
        <taxon>Vitis</taxon>
    </lineage>
</organism>
<evidence type="ECO:0000256" key="4">
    <source>
        <dbReference type="ARBA" id="ARBA00022737"/>
    </source>
</evidence>
<proteinExistence type="predicted"/>
<keyword evidence="5 9" id="KW-1133">Transmembrane helix</keyword>
<dbReference type="InterPro" id="IPR013210">
    <property type="entry name" value="LRR_N_plant-typ"/>
</dbReference>
<keyword evidence="6 9" id="KW-0472">Membrane</keyword>
<comment type="caution">
    <text evidence="11">The sequence shown here is derived from an EMBL/GenBank/DDBJ whole genome shotgun (WGS) entry which is preliminary data.</text>
</comment>
<sequence>MGRRWNPFGFQLSGFGFAVLILLLKIHECVSLSLEGLALLRFRERVNNDPNRAFANWDPSDTNPCMWSGVHCVDGKVQMLDLKGLWLEGVLGPELGELSHLRSLSLDDSVARCSWRPVKAMKRATAGTWQPIILWLLRIMVKCRKQTSRTLGISVGFGSEMARMAKVWTFNSLESLSLSPLLLFLLTALTPPSNSQLFVNRVRQPNRKVLFSYHIRLVSGNKIIPPKHEEFDLLPEPQLDENLVSGNKIIPSKPVELDLLPELQLDEDLTFASRTGRDCINTKFGHCIWESSLQHLKKAGSFIIPMVGTILQYLDVSPLSKFGKHYLQGDKENCCHNLPSSAEQFIVKDVDDMVNIARRRRLLQSSYNLPAAPVSSTELSQLTTPFTLSSGAFPAVNKHSPLPSNPSLPSPPDLSLSAPNPNTKSPQKPVHQPSAHHSPERNYFHAIPGVVFLFVLCAVMLYICRKKAAKAIAPWKTGISGQLQKALVTGVSKLNRAELEAACEDFSNILDTFPGCKVYKGTLSSGVEIAVASTTIASFKEWSRHAEVAFKKRIEKLSRINHRNFVNILGYCQEDEPFTRMMVFEYAPNGNLYEHLHVKEVEHLDWNARVRIIMGVAYCLEHMHHVLNPPLVHPHLHSSSILLTEDCAAKIAEISFWMDLATKSKIADEEQSEHSLLHPEADPESNVYSFGIMLLEIISGKVPYNEEQGSLVNWATEYLNGQKRISYMIDPSLKSFKNTELDVICEIIQECINEEPKHRPTMKDIVSSLRNVIAVSPDQATPKLSPLWWAELQILSVEAS</sequence>
<protein>
    <submittedName>
        <fullName evidence="11">Protein MALE DISCOVERER 2</fullName>
    </submittedName>
</protein>
<dbReference type="OrthoDB" id="291737at2759"/>
<gene>
    <name evidence="11" type="primary">MDIS2_4</name>
    <name evidence="11" type="ORF">CK203_021689</name>
</gene>
<dbReference type="GO" id="GO:0004672">
    <property type="term" value="F:protein kinase activity"/>
    <property type="evidence" value="ECO:0007669"/>
    <property type="project" value="InterPro"/>
</dbReference>
<dbReference type="Gene3D" id="3.80.10.10">
    <property type="entry name" value="Ribonuclease Inhibitor"/>
    <property type="match status" value="1"/>
</dbReference>
<dbReference type="PROSITE" id="PS50011">
    <property type="entry name" value="PROTEIN_KINASE_DOM"/>
    <property type="match status" value="1"/>
</dbReference>
<dbReference type="InterPro" id="IPR011009">
    <property type="entry name" value="Kinase-like_dom_sf"/>
</dbReference>
<evidence type="ECO:0000256" key="1">
    <source>
        <dbReference type="ARBA" id="ARBA00022614"/>
    </source>
</evidence>
<accession>A0A438J4W9</accession>
<dbReference type="InterPro" id="IPR000719">
    <property type="entry name" value="Prot_kinase_dom"/>
</dbReference>
<dbReference type="GO" id="GO:0005524">
    <property type="term" value="F:ATP binding"/>
    <property type="evidence" value="ECO:0007669"/>
    <property type="project" value="InterPro"/>
</dbReference>
<dbReference type="InterPro" id="IPR001245">
    <property type="entry name" value="Ser-Thr/Tyr_kinase_cat_dom"/>
</dbReference>
<evidence type="ECO:0000256" key="6">
    <source>
        <dbReference type="ARBA" id="ARBA00023136"/>
    </source>
</evidence>
<keyword evidence="2 9" id="KW-0812">Transmembrane</keyword>
<keyword evidence="3" id="KW-0732">Signal</keyword>
<reference evidence="11 12" key="1">
    <citation type="journal article" date="2018" name="PLoS Genet.">
        <title>Population sequencing reveals clonal diversity and ancestral inbreeding in the grapevine cultivar Chardonnay.</title>
        <authorList>
            <person name="Roach M.J."/>
            <person name="Johnson D.L."/>
            <person name="Bohlmann J."/>
            <person name="van Vuuren H.J."/>
            <person name="Jones S.J."/>
            <person name="Pretorius I.S."/>
            <person name="Schmidt S.A."/>
            <person name="Borneman A.R."/>
        </authorList>
    </citation>
    <scope>NUCLEOTIDE SEQUENCE [LARGE SCALE GENOMIC DNA]</scope>
    <source>
        <strain evidence="12">cv. Chardonnay</strain>
        <tissue evidence="11">Leaf</tissue>
    </source>
</reference>
<dbReference type="Pfam" id="PF07714">
    <property type="entry name" value="PK_Tyr_Ser-Thr"/>
    <property type="match status" value="1"/>
</dbReference>
<feature type="region of interest" description="Disordered" evidence="8">
    <location>
        <begin position="399"/>
        <end position="438"/>
    </location>
</feature>
<dbReference type="Proteomes" id="UP000288805">
    <property type="component" value="Unassembled WGS sequence"/>
</dbReference>
<comment type="subcellular location">
    <subcellularLocation>
        <location evidence="7">Endomembrane system</location>
        <topology evidence="7">Single-pass type I membrane protein</topology>
    </subcellularLocation>
</comment>
<dbReference type="Pfam" id="PF08263">
    <property type="entry name" value="LRRNT_2"/>
    <property type="match status" value="1"/>
</dbReference>
<feature type="compositionally biased region" description="Low complexity" evidence="8">
    <location>
        <begin position="413"/>
        <end position="422"/>
    </location>
</feature>
<name>A0A438J4W9_VITVI</name>
<evidence type="ECO:0000313" key="12">
    <source>
        <dbReference type="Proteomes" id="UP000288805"/>
    </source>
</evidence>
<dbReference type="GO" id="GO:0012505">
    <property type="term" value="C:endomembrane system"/>
    <property type="evidence" value="ECO:0007669"/>
    <property type="project" value="UniProtKB-SubCell"/>
</dbReference>
<keyword evidence="4" id="KW-0677">Repeat</keyword>
<evidence type="ECO:0000313" key="11">
    <source>
        <dbReference type="EMBL" id="RVX03999.1"/>
    </source>
</evidence>
<feature type="compositionally biased region" description="Pro residues" evidence="8">
    <location>
        <begin position="403"/>
        <end position="412"/>
    </location>
</feature>
<dbReference type="PANTHER" id="PTHR46084:SF1">
    <property type="entry name" value="PROTEIN MALE DISCOVERER 2"/>
    <property type="match status" value="1"/>
</dbReference>
<dbReference type="SUPFAM" id="SSF56112">
    <property type="entry name" value="Protein kinase-like (PK-like)"/>
    <property type="match status" value="1"/>
</dbReference>
<evidence type="ECO:0000259" key="10">
    <source>
        <dbReference type="PROSITE" id="PS50011"/>
    </source>
</evidence>
<feature type="domain" description="Protein kinase" evidence="10">
    <location>
        <begin position="504"/>
        <end position="773"/>
    </location>
</feature>
<evidence type="ECO:0000256" key="7">
    <source>
        <dbReference type="ARBA" id="ARBA00046288"/>
    </source>
</evidence>
<dbReference type="Gene3D" id="1.10.510.10">
    <property type="entry name" value="Transferase(Phosphotransferase) domain 1"/>
    <property type="match status" value="1"/>
</dbReference>
<dbReference type="AlphaFoldDB" id="A0A438J4W9"/>
<evidence type="ECO:0000256" key="8">
    <source>
        <dbReference type="SAM" id="MobiDB-lite"/>
    </source>
</evidence>